<comment type="caution">
    <text evidence="3">The sequence shown here is derived from an EMBL/GenBank/DDBJ whole genome shotgun (WGS) entry which is preliminary data.</text>
</comment>
<protein>
    <recommendedName>
        <fullName evidence="5">Lipoprotein LprG</fullName>
    </recommendedName>
</protein>
<name>A0ABN2R7C0_9MICO</name>
<sequence length="260" mass="26060">MKNLTMRAVAVSGACAIALGAAACSKSETPTTTASSSSAGAGAGRSPSSSATTGSASTDAKGAPQAADILAKAKTHALAASSGAFAGQVDQNGKTINIDFKGTSDGKTADISIEMEGDGKARVISVADGVYIQGDATFWKKQGAPAKVQNAGDKFIKAPASAAAMTQSLSLKSFLQKAFGAVTPQQVAKTVGSKSVGGVDCWVITDKKGEGEGALYVSKDTFQVVRFTGSKSNPGQLDFSDWNADLGIKAPAASQVISLG</sequence>
<dbReference type="PROSITE" id="PS51257">
    <property type="entry name" value="PROKAR_LIPOPROTEIN"/>
    <property type="match status" value="1"/>
</dbReference>
<dbReference type="RefSeq" id="WP_344057281.1">
    <property type="nucleotide sequence ID" value="NZ_BAAAPU010000001.1"/>
</dbReference>
<dbReference type="EMBL" id="BAAAPU010000001">
    <property type="protein sequence ID" value="GAA1964784.1"/>
    <property type="molecule type" value="Genomic_DNA"/>
</dbReference>
<feature type="signal peptide" evidence="2">
    <location>
        <begin position="1"/>
        <end position="23"/>
    </location>
</feature>
<keyword evidence="2" id="KW-0732">Signal</keyword>
<evidence type="ECO:0000313" key="4">
    <source>
        <dbReference type="Proteomes" id="UP001500013"/>
    </source>
</evidence>
<reference evidence="3 4" key="1">
    <citation type="journal article" date="2019" name="Int. J. Syst. Evol. Microbiol.">
        <title>The Global Catalogue of Microorganisms (GCM) 10K type strain sequencing project: providing services to taxonomists for standard genome sequencing and annotation.</title>
        <authorList>
            <consortium name="The Broad Institute Genomics Platform"/>
            <consortium name="The Broad Institute Genome Sequencing Center for Infectious Disease"/>
            <person name="Wu L."/>
            <person name="Ma J."/>
        </authorList>
    </citation>
    <scope>NUCLEOTIDE SEQUENCE [LARGE SCALE GENOMIC DNA]</scope>
    <source>
        <strain evidence="3 4">JCM 15628</strain>
    </source>
</reference>
<feature type="region of interest" description="Disordered" evidence="1">
    <location>
        <begin position="28"/>
        <end position="60"/>
    </location>
</feature>
<gene>
    <name evidence="3" type="ORF">GCM10009817_00680</name>
</gene>
<organism evidence="3 4">
    <name type="scientific">Terrabacter lapilli</name>
    <dbReference type="NCBI Taxonomy" id="436231"/>
    <lineage>
        <taxon>Bacteria</taxon>
        <taxon>Bacillati</taxon>
        <taxon>Actinomycetota</taxon>
        <taxon>Actinomycetes</taxon>
        <taxon>Micrococcales</taxon>
        <taxon>Intrasporangiaceae</taxon>
        <taxon>Terrabacter</taxon>
    </lineage>
</organism>
<evidence type="ECO:0000313" key="3">
    <source>
        <dbReference type="EMBL" id="GAA1964784.1"/>
    </source>
</evidence>
<evidence type="ECO:0008006" key="5">
    <source>
        <dbReference type="Google" id="ProtNLM"/>
    </source>
</evidence>
<dbReference type="Gene3D" id="2.50.20.20">
    <property type="match status" value="1"/>
</dbReference>
<feature type="chain" id="PRO_5047043399" description="Lipoprotein LprG" evidence="2">
    <location>
        <begin position="24"/>
        <end position="260"/>
    </location>
</feature>
<keyword evidence="4" id="KW-1185">Reference proteome</keyword>
<evidence type="ECO:0000256" key="1">
    <source>
        <dbReference type="SAM" id="MobiDB-lite"/>
    </source>
</evidence>
<proteinExistence type="predicted"/>
<accession>A0ABN2R7C0</accession>
<evidence type="ECO:0000256" key="2">
    <source>
        <dbReference type="SAM" id="SignalP"/>
    </source>
</evidence>
<dbReference type="Proteomes" id="UP001500013">
    <property type="component" value="Unassembled WGS sequence"/>
</dbReference>